<evidence type="ECO:0000256" key="6">
    <source>
        <dbReference type="ARBA" id="ARBA00022989"/>
    </source>
</evidence>
<evidence type="ECO:0000259" key="10">
    <source>
        <dbReference type="Pfam" id="PF02397"/>
    </source>
</evidence>
<keyword evidence="5 9" id="KW-0812">Transmembrane</keyword>
<evidence type="ECO:0000256" key="3">
    <source>
        <dbReference type="ARBA" id="ARBA00022475"/>
    </source>
</evidence>
<comment type="subcellular location">
    <subcellularLocation>
        <location evidence="1">Cell membrane</location>
    </subcellularLocation>
</comment>
<dbReference type="Pfam" id="PF02397">
    <property type="entry name" value="Bac_transf"/>
    <property type="match status" value="1"/>
</dbReference>
<keyword evidence="7 9" id="KW-0472">Membrane</keyword>
<evidence type="ECO:0000256" key="2">
    <source>
        <dbReference type="ARBA" id="ARBA00006464"/>
    </source>
</evidence>
<accession>A0AAU8AD14</accession>
<evidence type="ECO:0000256" key="7">
    <source>
        <dbReference type="ARBA" id="ARBA00023136"/>
    </source>
</evidence>
<dbReference type="GO" id="GO:0016780">
    <property type="term" value="F:phosphotransferase activity, for other substituted phosphate groups"/>
    <property type="evidence" value="ECO:0007669"/>
    <property type="project" value="TreeGrafter"/>
</dbReference>
<keyword evidence="8" id="KW-0270">Exopolysaccharide synthesis</keyword>
<evidence type="ECO:0000256" key="8">
    <source>
        <dbReference type="ARBA" id="ARBA00023169"/>
    </source>
</evidence>
<feature type="transmembrane region" description="Helical" evidence="9">
    <location>
        <begin position="42"/>
        <end position="64"/>
    </location>
</feature>
<keyword evidence="3" id="KW-1003">Cell membrane</keyword>
<dbReference type="PANTHER" id="PTHR30576:SF4">
    <property type="entry name" value="UNDECAPRENYL-PHOSPHATE GALACTOSE PHOSPHOTRANSFERASE"/>
    <property type="match status" value="1"/>
</dbReference>
<name>A0AAU8AD14_9RHOB</name>
<keyword evidence="6 9" id="KW-1133">Transmembrane helix</keyword>
<evidence type="ECO:0000256" key="9">
    <source>
        <dbReference type="SAM" id="Phobius"/>
    </source>
</evidence>
<reference evidence="11" key="1">
    <citation type="submission" date="2023-02" db="EMBL/GenBank/DDBJ databases">
        <title>Description and genomic characterization of Salipiger bruguierae sp. nov., isolated from the sediment of mangrove plant Bruguiera sexangula.</title>
        <authorList>
            <person name="Long M."/>
        </authorList>
    </citation>
    <scope>NUCLEOTIDE SEQUENCE</scope>
    <source>
        <strain evidence="11">H15</strain>
    </source>
</reference>
<dbReference type="EMBL" id="CP123384">
    <property type="protein sequence ID" value="XCC92343.1"/>
    <property type="molecule type" value="Genomic_DNA"/>
</dbReference>
<dbReference type="AlphaFoldDB" id="A0AAU8AD14"/>
<protein>
    <submittedName>
        <fullName evidence="11">Sugar transferase</fullName>
        <ecNumber evidence="11">2.7.8.-</ecNumber>
    </submittedName>
</protein>
<evidence type="ECO:0000256" key="5">
    <source>
        <dbReference type="ARBA" id="ARBA00022692"/>
    </source>
</evidence>
<dbReference type="PANTHER" id="PTHR30576">
    <property type="entry name" value="COLANIC BIOSYNTHESIS UDP-GLUCOSE LIPID CARRIER TRANSFERASE"/>
    <property type="match status" value="1"/>
</dbReference>
<evidence type="ECO:0000256" key="4">
    <source>
        <dbReference type="ARBA" id="ARBA00022679"/>
    </source>
</evidence>
<dbReference type="GO" id="GO:0000271">
    <property type="term" value="P:polysaccharide biosynthetic process"/>
    <property type="evidence" value="ECO:0007669"/>
    <property type="project" value="UniProtKB-KW"/>
</dbReference>
<dbReference type="RefSeq" id="WP_353471173.1">
    <property type="nucleotide sequence ID" value="NZ_CP123384.1"/>
</dbReference>
<dbReference type="InterPro" id="IPR003362">
    <property type="entry name" value="Bact_transf"/>
</dbReference>
<evidence type="ECO:0000313" key="11">
    <source>
        <dbReference type="EMBL" id="XCC92343.1"/>
    </source>
</evidence>
<evidence type="ECO:0000256" key="1">
    <source>
        <dbReference type="ARBA" id="ARBA00004236"/>
    </source>
</evidence>
<dbReference type="EC" id="2.7.8.-" evidence="11"/>
<proteinExistence type="inferred from homology"/>
<sequence length="230" mass="26236">MTTHARQPLAAVVEFEKLVDETLLGASRAVAYRALFKRLLDVSIVLILALPSLLIILGCALLIARDGHSPFYFQKRVGQNGRVFQMWKLRSMLPDAERLLVAHLQSDPRARAEWEHNQKLRKDPRITPIGRIIRKSSIDELPQLWNVLRGEMSLVGPRPMMVEQRAIYPGTAYYAMRPGITGFWQTSVRNESSFTERARFDSDYLRDMSLATDLKVLLRTVQVVWTGTGC</sequence>
<gene>
    <name evidence="11" type="ORF">PVT71_07500</name>
</gene>
<feature type="domain" description="Bacterial sugar transferase" evidence="10">
    <location>
        <begin position="37"/>
        <end position="225"/>
    </location>
</feature>
<organism evidence="11">
    <name type="scientific">Alloyangia sp. H15</name>
    <dbReference type="NCBI Taxonomy" id="3029062"/>
    <lineage>
        <taxon>Bacteria</taxon>
        <taxon>Pseudomonadati</taxon>
        <taxon>Pseudomonadota</taxon>
        <taxon>Alphaproteobacteria</taxon>
        <taxon>Rhodobacterales</taxon>
        <taxon>Roseobacteraceae</taxon>
        <taxon>Alloyangia</taxon>
    </lineage>
</organism>
<keyword evidence="4 11" id="KW-0808">Transferase</keyword>
<comment type="similarity">
    <text evidence="2">Belongs to the bacterial sugar transferase family.</text>
</comment>
<dbReference type="GO" id="GO:0005886">
    <property type="term" value="C:plasma membrane"/>
    <property type="evidence" value="ECO:0007669"/>
    <property type="project" value="UniProtKB-SubCell"/>
</dbReference>